<dbReference type="EMBL" id="BMAT01006103">
    <property type="protein sequence ID" value="GFS06310.1"/>
    <property type="molecule type" value="Genomic_DNA"/>
</dbReference>
<feature type="compositionally biased region" description="Basic residues" evidence="4">
    <location>
        <begin position="168"/>
        <end position="222"/>
    </location>
</feature>
<keyword evidence="3" id="KW-0325">Glycoprotein</keyword>
<dbReference type="InterPro" id="IPR036058">
    <property type="entry name" value="Kazal_dom_sf"/>
</dbReference>
<feature type="compositionally biased region" description="Basic and acidic residues" evidence="4">
    <location>
        <begin position="152"/>
        <end position="167"/>
    </location>
</feature>
<dbReference type="AlphaFoldDB" id="A0AAV4I8P9"/>
<evidence type="ECO:0000313" key="6">
    <source>
        <dbReference type="EMBL" id="GFS06310.1"/>
    </source>
</evidence>
<evidence type="ECO:0000313" key="7">
    <source>
        <dbReference type="Proteomes" id="UP000762676"/>
    </source>
</evidence>
<dbReference type="Proteomes" id="UP000762676">
    <property type="component" value="Unassembled WGS sequence"/>
</dbReference>
<keyword evidence="1" id="KW-0732">Signal</keyword>
<dbReference type="GO" id="GO:0005509">
    <property type="term" value="F:calcium ion binding"/>
    <property type="evidence" value="ECO:0007669"/>
    <property type="project" value="TreeGrafter"/>
</dbReference>
<evidence type="ECO:0000256" key="3">
    <source>
        <dbReference type="ARBA" id="ARBA00023180"/>
    </source>
</evidence>
<dbReference type="GO" id="GO:0005518">
    <property type="term" value="F:collagen binding"/>
    <property type="evidence" value="ECO:0007669"/>
    <property type="project" value="TreeGrafter"/>
</dbReference>
<dbReference type="GO" id="GO:0005615">
    <property type="term" value="C:extracellular space"/>
    <property type="evidence" value="ECO:0007669"/>
    <property type="project" value="TreeGrafter"/>
</dbReference>
<dbReference type="SUPFAM" id="SSF100895">
    <property type="entry name" value="Kazal-type serine protease inhibitors"/>
    <property type="match status" value="1"/>
</dbReference>
<dbReference type="PANTHER" id="PTHR13866:SF14">
    <property type="entry name" value="BM-40"/>
    <property type="match status" value="1"/>
</dbReference>
<dbReference type="PROSITE" id="PS51465">
    <property type="entry name" value="KAZAL_2"/>
    <property type="match status" value="1"/>
</dbReference>
<dbReference type="GO" id="GO:0050840">
    <property type="term" value="F:extracellular matrix binding"/>
    <property type="evidence" value="ECO:0007669"/>
    <property type="project" value="TreeGrafter"/>
</dbReference>
<feature type="region of interest" description="Disordered" evidence="4">
    <location>
        <begin position="82"/>
        <end position="227"/>
    </location>
</feature>
<protein>
    <submittedName>
        <fullName evidence="6">Agrin</fullName>
    </submittedName>
</protein>
<feature type="compositionally biased region" description="Gly residues" evidence="4">
    <location>
        <begin position="111"/>
        <end position="127"/>
    </location>
</feature>
<dbReference type="PANTHER" id="PTHR13866">
    <property type="entry name" value="SPARC OSTEONECTIN"/>
    <property type="match status" value="1"/>
</dbReference>
<dbReference type="Gene3D" id="3.30.60.30">
    <property type="match status" value="1"/>
</dbReference>
<keyword evidence="2" id="KW-1015">Disulfide bond</keyword>
<evidence type="ECO:0000256" key="2">
    <source>
        <dbReference type="ARBA" id="ARBA00023157"/>
    </source>
</evidence>
<dbReference type="SMART" id="SM00280">
    <property type="entry name" value="KAZAL"/>
    <property type="match status" value="1"/>
</dbReference>
<feature type="non-terminal residue" evidence="6">
    <location>
        <position position="1"/>
    </location>
</feature>
<comment type="caution">
    <text evidence="6">The sequence shown here is derived from an EMBL/GenBank/DDBJ whole genome shotgun (WGS) entry which is preliminary data.</text>
</comment>
<accession>A0AAV4I8P9</accession>
<keyword evidence="7" id="KW-1185">Reference proteome</keyword>
<proteinExistence type="predicted"/>
<reference evidence="6 7" key="1">
    <citation type="journal article" date="2021" name="Elife">
        <title>Chloroplast acquisition without the gene transfer in kleptoplastic sea slugs, Plakobranchus ocellatus.</title>
        <authorList>
            <person name="Maeda T."/>
            <person name="Takahashi S."/>
            <person name="Yoshida T."/>
            <person name="Shimamura S."/>
            <person name="Takaki Y."/>
            <person name="Nagai Y."/>
            <person name="Toyoda A."/>
            <person name="Suzuki Y."/>
            <person name="Arimoto A."/>
            <person name="Ishii H."/>
            <person name="Satoh N."/>
            <person name="Nishiyama T."/>
            <person name="Hasebe M."/>
            <person name="Maruyama T."/>
            <person name="Minagawa J."/>
            <person name="Obokata J."/>
            <person name="Shigenobu S."/>
        </authorList>
    </citation>
    <scope>NUCLEOTIDE SEQUENCE [LARGE SCALE GENOMIC DNA]</scope>
</reference>
<feature type="compositionally biased region" description="Basic residues" evidence="4">
    <location>
        <begin position="86"/>
        <end position="100"/>
    </location>
</feature>
<dbReference type="Pfam" id="PF07648">
    <property type="entry name" value="Kazal_2"/>
    <property type="match status" value="1"/>
</dbReference>
<evidence type="ECO:0000259" key="5">
    <source>
        <dbReference type="PROSITE" id="PS51465"/>
    </source>
</evidence>
<evidence type="ECO:0000256" key="4">
    <source>
        <dbReference type="SAM" id="MobiDB-lite"/>
    </source>
</evidence>
<organism evidence="6 7">
    <name type="scientific">Elysia marginata</name>
    <dbReference type="NCBI Taxonomy" id="1093978"/>
    <lineage>
        <taxon>Eukaryota</taxon>
        <taxon>Metazoa</taxon>
        <taxon>Spiralia</taxon>
        <taxon>Lophotrochozoa</taxon>
        <taxon>Mollusca</taxon>
        <taxon>Gastropoda</taxon>
        <taxon>Heterobranchia</taxon>
        <taxon>Euthyneura</taxon>
        <taxon>Panpulmonata</taxon>
        <taxon>Sacoglossa</taxon>
        <taxon>Placobranchoidea</taxon>
        <taxon>Plakobranchidae</taxon>
        <taxon>Elysia</taxon>
    </lineage>
</organism>
<feature type="domain" description="Kazal-like" evidence="5">
    <location>
        <begin position="4"/>
        <end position="75"/>
    </location>
</feature>
<gene>
    <name evidence="6" type="ORF">ElyMa_002962100</name>
</gene>
<dbReference type="InterPro" id="IPR002350">
    <property type="entry name" value="Kazal_dom"/>
</dbReference>
<name>A0AAV4I8P9_9GAST</name>
<evidence type="ECO:0000256" key="1">
    <source>
        <dbReference type="ARBA" id="ARBA00022729"/>
    </source>
</evidence>
<sequence>HECAKVKCPKFQVCVVNMQGLPLCKCPSEFLCRSNRKRAICGTDGITYESKCHMRIASCKQSMMVRKKHRGVCTAADKRDGETFKRKMRRRMRRRRRRRQKLEETASAGQGVDGGGSEIEEGGGGTEGDTLTSFRRGGDIFGNQNRRGRLGPRTDETSTHGGKGDKRKDKRARLKRRRRRKKNRKQRKQRKGSKKVKNERRRRRRKRQHGKPRSRSKRHRHANNYDDAEVRARLFEEEFGQSTWFA</sequence>
<dbReference type="CDD" id="cd00104">
    <property type="entry name" value="KAZAL_FS"/>
    <property type="match status" value="1"/>
</dbReference>